<keyword evidence="3" id="KW-0614">Plasmid</keyword>
<evidence type="ECO:0000256" key="2">
    <source>
        <dbReference type="SAM" id="Phobius"/>
    </source>
</evidence>
<feature type="region of interest" description="Disordered" evidence="1">
    <location>
        <begin position="291"/>
        <end position="325"/>
    </location>
</feature>
<feature type="transmembrane region" description="Helical" evidence="2">
    <location>
        <begin position="373"/>
        <end position="390"/>
    </location>
</feature>
<evidence type="ECO:0000313" key="4">
    <source>
        <dbReference type="Proteomes" id="UP000066124"/>
    </source>
</evidence>
<keyword evidence="2" id="KW-0472">Membrane</keyword>
<protein>
    <submittedName>
        <fullName evidence="3">Uncharacterized protein</fullName>
    </submittedName>
</protein>
<keyword evidence="2" id="KW-0812">Transmembrane</keyword>
<feature type="transmembrane region" description="Helical" evidence="2">
    <location>
        <begin position="410"/>
        <end position="436"/>
    </location>
</feature>
<dbReference type="PATRIC" id="fig|35746.4.peg.3532"/>
<evidence type="ECO:0000256" key="1">
    <source>
        <dbReference type="SAM" id="MobiDB-lite"/>
    </source>
</evidence>
<feature type="transmembrane region" description="Helical" evidence="2">
    <location>
        <begin position="112"/>
        <end position="134"/>
    </location>
</feature>
<sequence length="529" mass="56504">MLTEVFAVAGADFRERSRTVKWLVVPVVLAYFAKLITVDASLIIANEYTGVPTAAWYGAMLSAIGTISLFVFGYVLVGGSVVRDRTTGIDQLVATSSISDSSYLLGKTLSNFALLTMTTLALALLTGATFVIQGTGGFDIWALFSPFLLVTLPTMTIVAAGAVCFECNRFLRGTAGNIIYVFGAILLTLLGAHSGLVDIAGIHIFRESMGQAIAAQYPSFDGTDVGFFYTNSATELSPFAWSGVTWTASHLLTRAPIFGLTAALLLASYISFNRFDETGLWSLPQFSSGDTGGSDEHHESSPLQSVVPGAKTSDSSTDPESLPPVSQTGVRFPLVFLSELRLAVRGQPRWWYVACVLAFLGTFVPSVTALRSVIIPIALLLPLSLWSHLATRDQTYRTRELVFVTSGRNVLLASTYLAAVVVGIALTVPAAVRFAISSSFGALFGWAVGVLFIPAVALAIGVWTGRPRVFEMLYLVAWYGGPMNNIIPLDYLGVYNQTISSGVTFAYLGLTVVALGAAFVGRHRSLNSG</sequence>
<feature type="transmembrane region" description="Helical" evidence="2">
    <location>
        <begin position="350"/>
        <end position="367"/>
    </location>
</feature>
<organism evidence="3 4">
    <name type="scientific">Haloferax gibbonsii</name>
    <dbReference type="NCBI Taxonomy" id="35746"/>
    <lineage>
        <taxon>Archaea</taxon>
        <taxon>Methanobacteriati</taxon>
        <taxon>Methanobacteriota</taxon>
        <taxon>Stenosarchaea group</taxon>
        <taxon>Halobacteria</taxon>
        <taxon>Halobacteriales</taxon>
        <taxon>Haloferacaceae</taxon>
        <taxon>Haloferax</taxon>
    </lineage>
</organism>
<dbReference type="RefSeq" id="WP_050460132.1">
    <property type="nucleotide sequence ID" value="NZ_CP011948.1"/>
</dbReference>
<feature type="transmembrane region" description="Helical" evidence="2">
    <location>
        <begin position="56"/>
        <end position="77"/>
    </location>
</feature>
<feature type="transmembrane region" description="Helical" evidence="2">
    <location>
        <begin position="499"/>
        <end position="520"/>
    </location>
</feature>
<dbReference type="EMBL" id="CP011948">
    <property type="protein sequence ID" value="AKU09360.1"/>
    <property type="molecule type" value="Genomic_DNA"/>
</dbReference>
<keyword evidence="2" id="KW-1133">Transmembrane helix</keyword>
<feature type="transmembrane region" description="Helical" evidence="2">
    <location>
        <begin position="140"/>
        <end position="165"/>
    </location>
</feature>
<name>A0A0K1IYG8_HALGI</name>
<dbReference type="AlphaFoldDB" id="A0A0K1IYG8"/>
<accession>A0A0K1IYG8</accession>
<gene>
    <name evidence="3" type="ORF">ABY42_16310</name>
</gene>
<dbReference type="GeneID" id="25247547"/>
<feature type="transmembrane region" description="Helical" evidence="2">
    <location>
        <begin position="177"/>
        <end position="196"/>
    </location>
</feature>
<dbReference type="KEGG" id="hgi:ABY42_16310"/>
<dbReference type="Proteomes" id="UP000066124">
    <property type="component" value="Plasmid pHG1"/>
</dbReference>
<feature type="compositionally biased region" description="Polar residues" evidence="1">
    <location>
        <begin position="312"/>
        <end position="325"/>
    </location>
</feature>
<evidence type="ECO:0000313" key="3">
    <source>
        <dbReference type="EMBL" id="AKU09360.1"/>
    </source>
</evidence>
<reference evidence="4" key="1">
    <citation type="journal article" date="2015" name="J. Biotechnol.">
        <title>Complete genome sequence of Haloferax gibbonsii strain ARA6, a potential producer of polyhydroxyalkanoates and halocins isolated from Araruama, Rio de Janeiro, Brasil.</title>
        <authorList>
            <person name="Pinto L.H."/>
            <person name="D'Alincourt Carvalho-Assef A.P."/>
            <person name="Vieira R.P."/>
            <person name="Clementino M.M."/>
            <person name="Albano R.M."/>
        </authorList>
    </citation>
    <scope>NUCLEOTIDE SEQUENCE [LARGE SCALE GENOMIC DNA]</scope>
    <source>
        <strain evidence="4">ARA6</strain>
        <plasmid evidence="4">Plasmid pHG1</plasmid>
    </source>
</reference>
<feature type="transmembrane region" description="Helical" evidence="2">
    <location>
        <begin position="251"/>
        <end position="272"/>
    </location>
</feature>
<feature type="transmembrane region" description="Helical" evidence="2">
    <location>
        <begin position="22"/>
        <end position="44"/>
    </location>
</feature>
<geneLocation type="plasmid" evidence="3 4">
    <name>pHG1</name>
</geneLocation>
<feature type="transmembrane region" description="Helical" evidence="2">
    <location>
        <begin position="469"/>
        <end position="487"/>
    </location>
</feature>
<proteinExistence type="predicted"/>
<feature type="transmembrane region" description="Helical" evidence="2">
    <location>
        <begin position="442"/>
        <end position="462"/>
    </location>
</feature>